<evidence type="ECO:0000313" key="7">
    <source>
        <dbReference type="Proteomes" id="UP001596540"/>
    </source>
</evidence>
<evidence type="ECO:0000256" key="4">
    <source>
        <dbReference type="PROSITE-ProRule" id="PRU00335"/>
    </source>
</evidence>
<reference evidence="7" key="1">
    <citation type="journal article" date="2019" name="Int. J. Syst. Evol. Microbiol.">
        <title>The Global Catalogue of Microorganisms (GCM) 10K type strain sequencing project: providing services to taxonomists for standard genome sequencing and annotation.</title>
        <authorList>
            <consortium name="The Broad Institute Genomics Platform"/>
            <consortium name="The Broad Institute Genome Sequencing Center for Infectious Disease"/>
            <person name="Wu L."/>
            <person name="Ma J."/>
        </authorList>
    </citation>
    <scope>NUCLEOTIDE SEQUENCE [LARGE SCALE GENOMIC DNA]</scope>
    <source>
        <strain evidence="7">CGMCC 4.7382</strain>
    </source>
</reference>
<proteinExistence type="predicted"/>
<dbReference type="Proteomes" id="UP001596540">
    <property type="component" value="Unassembled WGS sequence"/>
</dbReference>
<feature type="domain" description="HTH tetR-type" evidence="5">
    <location>
        <begin position="14"/>
        <end position="74"/>
    </location>
</feature>
<keyword evidence="7" id="KW-1185">Reference proteome</keyword>
<dbReference type="Pfam" id="PF16925">
    <property type="entry name" value="TetR_C_13"/>
    <property type="match status" value="1"/>
</dbReference>
<dbReference type="InterPro" id="IPR036271">
    <property type="entry name" value="Tet_transcr_reg_TetR-rel_C_sf"/>
</dbReference>
<dbReference type="SUPFAM" id="SSF46689">
    <property type="entry name" value="Homeodomain-like"/>
    <property type="match status" value="1"/>
</dbReference>
<dbReference type="PROSITE" id="PS50977">
    <property type="entry name" value="HTH_TETR_2"/>
    <property type="match status" value="1"/>
</dbReference>
<dbReference type="PANTHER" id="PTHR47506">
    <property type="entry name" value="TRANSCRIPTIONAL REGULATORY PROTEIN"/>
    <property type="match status" value="1"/>
</dbReference>
<evidence type="ECO:0000256" key="2">
    <source>
        <dbReference type="ARBA" id="ARBA00023125"/>
    </source>
</evidence>
<gene>
    <name evidence="6" type="ORF">ACFQRF_24930</name>
</gene>
<dbReference type="Gene3D" id="1.10.357.10">
    <property type="entry name" value="Tetracycline Repressor, domain 2"/>
    <property type="match status" value="1"/>
</dbReference>
<protein>
    <submittedName>
        <fullName evidence="6">TetR/AcrR family transcriptional regulator</fullName>
    </submittedName>
</protein>
<evidence type="ECO:0000256" key="3">
    <source>
        <dbReference type="ARBA" id="ARBA00023163"/>
    </source>
</evidence>
<dbReference type="Pfam" id="PF00440">
    <property type="entry name" value="TetR_N"/>
    <property type="match status" value="1"/>
</dbReference>
<keyword evidence="1" id="KW-0805">Transcription regulation</keyword>
<keyword evidence="2 4" id="KW-0238">DNA-binding</keyword>
<name>A0ABW2KNK3_9ACTN</name>
<dbReference type="PANTHER" id="PTHR47506:SF1">
    <property type="entry name" value="HTH-TYPE TRANSCRIPTIONAL REGULATOR YJDC"/>
    <property type="match status" value="1"/>
</dbReference>
<comment type="caution">
    <text evidence="6">The sequence shown here is derived from an EMBL/GenBank/DDBJ whole genome shotgun (WGS) entry which is preliminary data.</text>
</comment>
<dbReference type="InterPro" id="IPR011075">
    <property type="entry name" value="TetR_C"/>
</dbReference>
<dbReference type="InterPro" id="IPR001647">
    <property type="entry name" value="HTH_TetR"/>
</dbReference>
<feature type="DNA-binding region" description="H-T-H motif" evidence="4">
    <location>
        <begin position="37"/>
        <end position="56"/>
    </location>
</feature>
<keyword evidence="3" id="KW-0804">Transcription</keyword>
<dbReference type="SUPFAM" id="SSF48498">
    <property type="entry name" value="Tetracyclin repressor-like, C-terminal domain"/>
    <property type="match status" value="1"/>
</dbReference>
<organism evidence="6 7">
    <name type="scientific">Marinactinospora rubrisoli</name>
    <dbReference type="NCBI Taxonomy" id="2715399"/>
    <lineage>
        <taxon>Bacteria</taxon>
        <taxon>Bacillati</taxon>
        <taxon>Actinomycetota</taxon>
        <taxon>Actinomycetes</taxon>
        <taxon>Streptosporangiales</taxon>
        <taxon>Nocardiopsidaceae</taxon>
        <taxon>Marinactinospora</taxon>
    </lineage>
</organism>
<accession>A0ABW2KNK3</accession>
<evidence type="ECO:0000256" key="1">
    <source>
        <dbReference type="ARBA" id="ARBA00023015"/>
    </source>
</evidence>
<dbReference type="RefSeq" id="WP_379873625.1">
    <property type="nucleotide sequence ID" value="NZ_JBHTBH010000015.1"/>
</dbReference>
<evidence type="ECO:0000313" key="6">
    <source>
        <dbReference type="EMBL" id="MFC7330985.1"/>
    </source>
</evidence>
<dbReference type="Gene3D" id="1.10.10.60">
    <property type="entry name" value="Homeodomain-like"/>
    <property type="match status" value="1"/>
</dbReference>
<dbReference type="EMBL" id="JBHTBH010000015">
    <property type="protein sequence ID" value="MFC7330985.1"/>
    <property type="molecule type" value="Genomic_DNA"/>
</dbReference>
<dbReference type="InterPro" id="IPR009057">
    <property type="entry name" value="Homeodomain-like_sf"/>
</dbReference>
<evidence type="ECO:0000259" key="5">
    <source>
        <dbReference type="PROSITE" id="PS50977"/>
    </source>
</evidence>
<sequence>MSGHGKALIGRPRGFDADEALGRALVVFWERGYEGAGIADLTSAMGITKTSMYAAFGNKEQLFRRALELYTEGPASYGMRALEEPTAHAVATAFLNGTVQATTRPGCPSGCLGVQGSLASGDAGGPARDALIQWRNDGRLRLAERFQRAVDEGDLPPGTDAERLARYIMTVSFGIAVQAASGIGRDDLQEVADMALRGWPPA</sequence>